<dbReference type="RefSeq" id="WP_165640332.1">
    <property type="nucleotide sequence ID" value="NZ_FNCF01000007.1"/>
</dbReference>
<protein>
    <submittedName>
        <fullName evidence="1">Uncharacterized protein</fullName>
    </submittedName>
</protein>
<accession>A0A1G7YHF5</accession>
<gene>
    <name evidence="1" type="ORF">SAMN05660324_3963</name>
</gene>
<dbReference type="EMBL" id="FNCF01000007">
    <property type="protein sequence ID" value="SDG95968.1"/>
    <property type="molecule type" value="Genomic_DNA"/>
</dbReference>
<evidence type="ECO:0000313" key="1">
    <source>
        <dbReference type="EMBL" id="SDG95968.1"/>
    </source>
</evidence>
<reference evidence="2" key="1">
    <citation type="submission" date="2016-10" db="EMBL/GenBank/DDBJ databases">
        <authorList>
            <person name="Varghese N."/>
            <person name="Submissions S."/>
        </authorList>
    </citation>
    <scope>NUCLEOTIDE SEQUENCE [LARGE SCALE GENOMIC DNA]</scope>
    <source>
        <strain evidence="2">DSM 44526</strain>
    </source>
</reference>
<proteinExistence type="predicted"/>
<evidence type="ECO:0000313" key="2">
    <source>
        <dbReference type="Proteomes" id="UP000198863"/>
    </source>
</evidence>
<organism evidence="1 2">
    <name type="scientific">Klenkia brasiliensis</name>
    <dbReference type="NCBI Taxonomy" id="333142"/>
    <lineage>
        <taxon>Bacteria</taxon>
        <taxon>Bacillati</taxon>
        <taxon>Actinomycetota</taxon>
        <taxon>Actinomycetes</taxon>
        <taxon>Geodermatophilales</taxon>
        <taxon>Geodermatophilaceae</taxon>
        <taxon>Klenkia</taxon>
    </lineage>
</organism>
<sequence>MSAVDVLAFLPAATLARVAPWAVMARAAAGTTVHLLLGGPRPACGRRPRALQVTDEPPALRVCTACARCLTDVTRMHLAGMGRPTPAELAAVREAEVLREATRLRELLEHHRTEAVLEGSVSERVVFDGDPPAPHDFNGQRAEGVPLTLGLMIGALVPGAMTGGRLWLPGTPTSPARMTAPGGAGVDAVLAPRGALDRERFRPSSAASYRTGAR</sequence>
<dbReference type="AlphaFoldDB" id="A0A1G7YHF5"/>
<dbReference type="Proteomes" id="UP000198863">
    <property type="component" value="Unassembled WGS sequence"/>
</dbReference>
<keyword evidence="2" id="KW-1185">Reference proteome</keyword>
<name>A0A1G7YHF5_9ACTN</name>